<proteinExistence type="predicted"/>
<evidence type="ECO:0000313" key="2">
    <source>
        <dbReference type="EMBL" id="KAA6334371.1"/>
    </source>
</evidence>
<dbReference type="AlphaFoldDB" id="A0A5J4RNB5"/>
<name>A0A5J4RNB5_9ZZZZ</name>
<dbReference type="InterPro" id="IPR036977">
    <property type="entry name" value="DNA_primase_Znf_CHC2"/>
</dbReference>
<keyword evidence="2" id="KW-0808">Transferase</keyword>
<reference evidence="2" key="1">
    <citation type="submission" date="2019-03" db="EMBL/GenBank/DDBJ databases">
        <title>Single cell metagenomics reveals metabolic interactions within the superorganism composed of flagellate Streblomastix strix and complex community of Bacteroidetes bacteria on its surface.</title>
        <authorList>
            <person name="Treitli S.C."/>
            <person name="Kolisko M."/>
            <person name="Husnik F."/>
            <person name="Keeling P."/>
            <person name="Hampl V."/>
        </authorList>
    </citation>
    <scope>NUCLEOTIDE SEQUENCE</scope>
    <source>
        <strain evidence="2">STM</strain>
    </source>
</reference>
<dbReference type="Pfam" id="PF01807">
    <property type="entry name" value="Zn_ribbon_DnaG"/>
    <property type="match status" value="1"/>
</dbReference>
<sequence>MNTLNTISIRGYLAGKNIHPVKHYGYYGMYYSPIREDRNASFKVDFHKNLWKDFGTDEGGTLIDIVMHMEHCSFHEAAGKLKEKYAGMEVVFFLSRESSRQTTGTDNDYSENTTVGFQGMFLPKT</sequence>
<dbReference type="EC" id="2.7.7.-" evidence="2"/>
<dbReference type="SMART" id="SM00400">
    <property type="entry name" value="ZnF_CHCC"/>
    <property type="match status" value="1"/>
</dbReference>
<protein>
    <submittedName>
        <fullName evidence="2">DNA primase</fullName>
        <ecNumber evidence="2">2.7.7.-</ecNumber>
    </submittedName>
</protein>
<keyword evidence="2" id="KW-0548">Nucleotidyltransferase</keyword>
<dbReference type="EMBL" id="SNRY01001005">
    <property type="protein sequence ID" value="KAA6334371.1"/>
    <property type="molecule type" value="Genomic_DNA"/>
</dbReference>
<feature type="domain" description="Zinc finger CHC2-type" evidence="1">
    <location>
        <begin position="36"/>
        <end position="82"/>
    </location>
</feature>
<accession>A0A5J4RNB5</accession>
<comment type="caution">
    <text evidence="2">The sequence shown here is derived from an EMBL/GenBank/DDBJ whole genome shotgun (WGS) entry which is preliminary data.</text>
</comment>
<dbReference type="GO" id="GO:0008270">
    <property type="term" value="F:zinc ion binding"/>
    <property type="evidence" value="ECO:0007669"/>
    <property type="project" value="InterPro"/>
</dbReference>
<organism evidence="2">
    <name type="scientific">termite gut metagenome</name>
    <dbReference type="NCBI Taxonomy" id="433724"/>
    <lineage>
        <taxon>unclassified sequences</taxon>
        <taxon>metagenomes</taxon>
        <taxon>organismal metagenomes</taxon>
    </lineage>
</organism>
<dbReference type="GO" id="GO:0003899">
    <property type="term" value="F:DNA-directed RNA polymerase activity"/>
    <property type="evidence" value="ECO:0007669"/>
    <property type="project" value="InterPro"/>
</dbReference>
<evidence type="ECO:0000259" key="1">
    <source>
        <dbReference type="SMART" id="SM00400"/>
    </source>
</evidence>
<dbReference type="GO" id="GO:0003677">
    <property type="term" value="F:DNA binding"/>
    <property type="evidence" value="ECO:0007669"/>
    <property type="project" value="InterPro"/>
</dbReference>
<gene>
    <name evidence="2" type="ORF">EZS27_017292</name>
</gene>
<dbReference type="InterPro" id="IPR002694">
    <property type="entry name" value="Znf_CHC2"/>
</dbReference>
<dbReference type="GO" id="GO:0006260">
    <property type="term" value="P:DNA replication"/>
    <property type="evidence" value="ECO:0007669"/>
    <property type="project" value="InterPro"/>
</dbReference>
<dbReference type="Gene3D" id="3.90.580.10">
    <property type="entry name" value="Zinc finger, CHC2-type domain"/>
    <property type="match status" value="1"/>
</dbReference>
<dbReference type="SUPFAM" id="SSF57783">
    <property type="entry name" value="Zinc beta-ribbon"/>
    <property type="match status" value="1"/>
</dbReference>